<evidence type="ECO:0000313" key="5">
    <source>
        <dbReference type="Proteomes" id="UP001211894"/>
    </source>
</evidence>
<protein>
    <submittedName>
        <fullName evidence="4">Competence protein CoiA family protein</fullName>
    </submittedName>
</protein>
<dbReference type="InterPro" id="IPR057253">
    <property type="entry name" value="CoiA-like_N"/>
</dbReference>
<keyword evidence="5" id="KW-1185">Reference proteome</keyword>
<reference evidence="4 5" key="1">
    <citation type="submission" date="2023-01" db="EMBL/GenBank/DDBJ databases">
        <title>Bacillus changyiensis sp. nov., isolated from a coastal deposit.</title>
        <authorList>
            <person name="Xiao G."/>
            <person name="Lai Q."/>
            <person name="Hu Z."/>
            <person name="Shao Z."/>
        </authorList>
    </citation>
    <scope>NUCLEOTIDE SEQUENCE [LARGE SCALE GENOMIC DNA]</scope>
    <source>
        <strain evidence="4 5">CLL-7-23</strain>
    </source>
</reference>
<feature type="domain" description="Competence protein CoiA nuclease-like" evidence="1">
    <location>
        <begin position="68"/>
        <end position="221"/>
    </location>
</feature>
<organism evidence="4 5">
    <name type="scientific">Bacillus changyiensis</name>
    <dbReference type="NCBI Taxonomy" id="3004103"/>
    <lineage>
        <taxon>Bacteria</taxon>
        <taxon>Bacillati</taxon>
        <taxon>Bacillota</taxon>
        <taxon>Bacilli</taxon>
        <taxon>Bacillales</taxon>
        <taxon>Bacillaceae</taxon>
        <taxon>Bacillus</taxon>
    </lineage>
</organism>
<dbReference type="RefSeq" id="WP_271339956.1">
    <property type="nucleotide sequence ID" value="NZ_JAQKAB010000003.1"/>
</dbReference>
<comment type="caution">
    <text evidence="4">The sequence shown here is derived from an EMBL/GenBank/DDBJ whole genome shotgun (WGS) entry which is preliminary data.</text>
</comment>
<dbReference type="Pfam" id="PF06054">
    <property type="entry name" value="CoiA_nuc"/>
    <property type="match status" value="1"/>
</dbReference>
<name>A0ABT4X1E0_9BACI</name>
<proteinExistence type="predicted"/>
<accession>A0ABT4X1E0</accession>
<dbReference type="InterPro" id="IPR010330">
    <property type="entry name" value="CoiA_nuc"/>
</dbReference>
<dbReference type="InterPro" id="IPR021176">
    <property type="entry name" value="Competence-induced_CoiA"/>
</dbReference>
<dbReference type="Pfam" id="PF25166">
    <property type="entry name" value="CoiA_C"/>
    <property type="match status" value="1"/>
</dbReference>
<dbReference type="PIRSF" id="PIRSF007487">
    <property type="entry name" value="Competence-induced_CoiA_bac"/>
    <property type="match status" value="1"/>
</dbReference>
<evidence type="ECO:0000259" key="1">
    <source>
        <dbReference type="Pfam" id="PF06054"/>
    </source>
</evidence>
<dbReference type="Pfam" id="PF25164">
    <property type="entry name" value="CoiA_N"/>
    <property type="match status" value="1"/>
</dbReference>
<sequence length="383" mass="45576">MLCAIMKEGQLICLGDGYRANELKRLRNSHSFYCPVCHHEVKLKVGERRIYHFAHKPDAACPVSHDQESVYHLQGKQLLYQWLKKQGLRPVLEPYIKKIKQRPDLLVKYEMKMIAIEFQCATLKLTDYQKRTTGFVKFGIDPIWIIGGNRLKRLTNSFFQLSEFHWQFVQRKEKHSKLLFFCPEQKAFFILEQLTPFMKNKSSASVTYLPLQQTRVASFMTVSKRCSSLQLSGWKRNLLHFRTTSHRFFTKDTKQMMELFYQKLHISLPFFPSEVFIPIPSGSIFAHPVFVWQGYLYLYMIDRSPFRLDSAVCYMNKLIRTRRLKLRWNHREKVIDAVNEYAFYLCKKGFLSKEQDVYDLNRPLFKESCLATLLKRDAYYFSE</sequence>
<dbReference type="EMBL" id="JAQKAB010000003">
    <property type="protein sequence ID" value="MDA7026105.1"/>
    <property type="molecule type" value="Genomic_DNA"/>
</dbReference>
<feature type="domain" description="Competence protein CoiA C-terminal" evidence="3">
    <location>
        <begin position="230"/>
        <end position="364"/>
    </location>
</feature>
<evidence type="ECO:0000313" key="4">
    <source>
        <dbReference type="EMBL" id="MDA7026105.1"/>
    </source>
</evidence>
<evidence type="ECO:0000259" key="2">
    <source>
        <dbReference type="Pfam" id="PF25164"/>
    </source>
</evidence>
<gene>
    <name evidence="4" type="ORF">PJ311_05680</name>
</gene>
<feature type="domain" description="Competence protein CoiA-like N-terminal" evidence="2">
    <location>
        <begin position="17"/>
        <end position="64"/>
    </location>
</feature>
<evidence type="ECO:0000259" key="3">
    <source>
        <dbReference type="Pfam" id="PF25166"/>
    </source>
</evidence>
<dbReference type="InterPro" id="IPR057252">
    <property type="entry name" value="CoiA_C"/>
</dbReference>
<dbReference type="Proteomes" id="UP001211894">
    <property type="component" value="Unassembled WGS sequence"/>
</dbReference>